<dbReference type="VEuPathDB" id="FungiDB:Z519_10986"/>
<feature type="region of interest" description="Disordered" evidence="1">
    <location>
        <begin position="1"/>
        <end position="33"/>
    </location>
</feature>
<gene>
    <name evidence="2" type="ORF">Z519_10986</name>
</gene>
<dbReference type="AlphaFoldDB" id="A0A0D2FP27"/>
<dbReference type="GeneID" id="27703914"/>
<protein>
    <submittedName>
        <fullName evidence="2">Uncharacterized protein</fullName>
    </submittedName>
</protein>
<organism evidence="2 3">
    <name type="scientific">Cladophialophora bantiana (strain ATCC 10958 / CBS 173.52 / CDC B-1940 / NIH 8579)</name>
    <name type="common">Xylohypha bantiana</name>
    <dbReference type="NCBI Taxonomy" id="1442370"/>
    <lineage>
        <taxon>Eukaryota</taxon>
        <taxon>Fungi</taxon>
        <taxon>Dikarya</taxon>
        <taxon>Ascomycota</taxon>
        <taxon>Pezizomycotina</taxon>
        <taxon>Eurotiomycetes</taxon>
        <taxon>Chaetothyriomycetidae</taxon>
        <taxon>Chaetothyriales</taxon>
        <taxon>Herpotrichiellaceae</taxon>
        <taxon>Cladophialophora</taxon>
    </lineage>
</organism>
<evidence type="ECO:0000256" key="1">
    <source>
        <dbReference type="SAM" id="MobiDB-lite"/>
    </source>
</evidence>
<accession>A0A0D2FP27</accession>
<dbReference type="Proteomes" id="UP000053789">
    <property type="component" value="Unassembled WGS sequence"/>
</dbReference>
<feature type="compositionally biased region" description="Basic and acidic residues" evidence="1">
    <location>
        <begin position="23"/>
        <end position="33"/>
    </location>
</feature>
<dbReference type="OrthoDB" id="10445811at2759"/>
<dbReference type="RefSeq" id="XP_016615086.1">
    <property type="nucleotide sequence ID" value="XM_016768699.1"/>
</dbReference>
<sequence>MSSNGALRDTEKTTTSTNNNETNDIRDMSDNKDFPGRTTLVHVMAERIANGVSLKQVAFQNNMTEDQVGRLISEIATRTPENGTEQT</sequence>
<reference evidence="2" key="1">
    <citation type="submission" date="2015-01" db="EMBL/GenBank/DDBJ databases">
        <title>The Genome Sequence of Cladophialophora bantiana CBS 173.52.</title>
        <authorList>
            <consortium name="The Broad Institute Genomics Platform"/>
            <person name="Cuomo C."/>
            <person name="de Hoog S."/>
            <person name="Gorbushina A."/>
            <person name="Stielow B."/>
            <person name="Teixiera M."/>
            <person name="Abouelleil A."/>
            <person name="Chapman S.B."/>
            <person name="Priest M."/>
            <person name="Young S.K."/>
            <person name="Wortman J."/>
            <person name="Nusbaum C."/>
            <person name="Birren B."/>
        </authorList>
    </citation>
    <scope>NUCLEOTIDE SEQUENCE [LARGE SCALE GENOMIC DNA]</scope>
    <source>
        <strain evidence="2">CBS 173.52</strain>
    </source>
</reference>
<evidence type="ECO:0000313" key="3">
    <source>
        <dbReference type="Proteomes" id="UP000053789"/>
    </source>
</evidence>
<evidence type="ECO:0000313" key="2">
    <source>
        <dbReference type="EMBL" id="KIW88417.1"/>
    </source>
</evidence>
<keyword evidence="3" id="KW-1185">Reference proteome</keyword>
<feature type="compositionally biased region" description="Low complexity" evidence="1">
    <location>
        <begin position="13"/>
        <end position="22"/>
    </location>
</feature>
<proteinExistence type="predicted"/>
<dbReference type="HOGENOM" id="CLU_2427072_0_0_1"/>
<name>A0A0D2FP27_CLAB1</name>
<dbReference type="EMBL" id="KN846999">
    <property type="protein sequence ID" value="KIW88417.1"/>
    <property type="molecule type" value="Genomic_DNA"/>
</dbReference>